<name>A0A1G2JKB4_9BACT</name>
<comment type="caution">
    <text evidence="1">The sequence shown here is derived from an EMBL/GenBank/DDBJ whole genome shotgun (WGS) entry which is preliminary data.</text>
</comment>
<dbReference type="EMBL" id="MHPU01000044">
    <property type="protein sequence ID" value="OGZ87393.1"/>
    <property type="molecule type" value="Genomic_DNA"/>
</dbReference>
<dbReference type="AlphaFoldDB" id="A0A1G2JKB4"/>
<sequence length="261" mass="29618">MNITIINDCNDPNDSARQVIRVKSLFKTQPTFIAVKNELEASGNIIDAIDANENKKGVIIVNVAPRGGKGKKFKNGTPFGYFWYKKILIVSSIDGLTLSLVNKLKMTKFINILDTEESLNILADKKYIKQEQISYIKNSQFRSFDFEPRVAYYLWKNKSIKSKKISIGEISDVPKAIWWVDNFGNCKTTVFAKEYNLKFGNFLKTNFGKLKYYKRLKDVPDKKPAIITGSSGLGKNRFLEVVIQGKNAAKYFNLSSGNLIN</sequence>
<evidence type="ECO:0000313" key="2">
    <source>
        <dbReference type="Proteomes" id="UP000178935"/>
    </source>
</evidence>
<dbReference type="Gene3D" id="2.40.30.90">
    <property type="entry name" value="Bacterial fluorinating enzyme like"/>
    <property type="match status" value="1"/>
</dbReference>
<gene>
    <name evidence="1" type="ORF">A2561_04895</name>
</gene>
<dbReference type="SUPFAM" id="SSF101852">
    <property type="entry name" value="Bacterial fluorinating enzyme, C-terminal domain"/>
    <property type="match status" value="1"/>
</dbReference>
<dbReference type="Proteomes" id="UP000178935">
    <property type="component" value="Unassembled WGS sequence"/>
</dbReference>
<dbReference type="InterPro" id="IPR023227">
    <property type="entry name" value="SAM_OH_AdoTrfase_C_sf"/>
</dbReference>
<accession>A0A1G2JKB4</accession>
<reference evidence="1 2" key="1">
    <citation type="journal article" date="2016" name="Nat. Commun.">
        <title>Thousands of microbial genomes shed light on interconnected biogeochemical processes in an aquifer system.</title>
        <authorList>
            <person name="Anantharaman K."/>
            <person name="Brown C.T."/>
            <person name="Hug L.A."/>
            <person name="Sharon I."/>
            <person name="Castelle C.J."/>
            <person name="Probst A.J."/>
            <person name="Thomas B.C."/>
            <person name="Singh A."/>
            <person name="Wilkins M.J."/>
            <person name="Karaoz U."/>
            <person name="Brodie E.L."/>
            <person name="Williams K.H."/>
            <person name="Hubbard S.S."/>
            <person name="Banfield J.F."/>
        </authorList>
    </citation>
    <scope>NUCLEOTIDE SEQUENCE [LARGE SCALE GENOMIC DNA]</scope>
</reference>
<protein>
    <submittedName>
        <fullName evidence="1">Uncharacterized protein</fullName>
    </submittedName>
</protein>
<organism evidence="1 2">
    <name type="scientific">Candidatus Staskawiczbacteria bacterium RIFOXYD1_FULL_32_13</name>
    <dbReference type="NCBI Taxonomy" id="1802234"/>
    <lineage>
        <taxon>Bacteria</taxon>
        <taxon>Candidatus Staskawicziibacteriota</taxon>
    </lineage>
</organism>
<evidence type="ECO:0000313" key="1">
    <source>
        <dbReference type="EMBL" id="OGZ87393.1"/>
    </source>
</evidence>
<proteinExistence type="predicted"/>